<proteinExistence type="predicted"/>
<organism evidence="1 2">
    <name type="scientific">Methylobacterium radiotolerans</name>
    <dbReference type="NCBI Taxonomy" id="31998"/>
    <lineage>
        <taxon>Bacteria</taxon>
        <taxon>Pseudomonadati</taxon>
        <taxon>Pseudomonadota</taxon>
        <taxon>Alphaproteobacteria</taxon>
        <taxon>Hyphomicrobiales</taxon>
        <taxon>Methylobacteriaceae</taxon>
        <taxon>Methylobacterium</taxon>
    </lineage>
</organism>
<evidence type="ECO:0000313" key="2">
    <source>
        <dbReference type="Proteomes" id="UP001549119"/>
    </source>
</evidence>
<protein>
    <submittedName>
        <fullName evidence="1">Uncharacterized protein</fullName>
    </submittedName>
</protein>
<dbReference type="RefSeq" id="WP_063111259.1">
    <property type="nucleotide sequence ID" value="NZ_JBEPNV010000001.1"/>
</dbReference>
<name>A0ABV2NKZ8_9HYPH</name>
<evidence type="ECO:0000313" key="1">
    <source>
        <dbReference type="EMBL" id="MET3867176.1"/>
    </source>
</evidence>
<keyword evidence="2" id="KW-1185">Reference proteome</keyword>
<dbReference type="Proteomes" id="UP001549119">
    <property type="component" value="Unassembled WGS sequence"/>
</dbReference>
<dbReference type="EMBL" id="JBEPNW010000002">
    <property type="protein sequence ID" value="MET3867176.1"/>
    <property type="molecule type" value="Genomic_DNA"/>
</dbReference>
<accession>A0ABV2NKZ8</accession>
<sequence>MATEPLDVDVDQPSEPGWYGTIHAWDLEYEGAFGSAHYWDGKAWLDKEGGEKADLPIFRFTQQRFATEEEAHAAGEWLAA</sequence>
<comment type="caution">
    <text evidence="1">The sequence shown here is derived from an EMBL/GenBank/DDBJ whole genome shotgun (WGS) entry which is preliminary data.</text>
</comment>
<reference evidence="1 2" key="1">
    <citation type="submission" date="2024-06" db="EMBL/GenBank/DDBJ databases">
        <title>Genomics of switchgrass bacterial isolates.</title>
        <authorList>
            <person name="Shade A."/>
        </authorList>
    </citation>
    <scope>NUCLEOTIDE SEQUENCE [LARGE SCALE GENOMIC DNA]</scope>
    <source>
        <strain evidence="1 2">PvP084</strain>
    </source>
</reference>
<gene>
    <name evidence="1" type="ORF">ABIC20_004485</name>
</gene>